<evidence type="ECO:0000256" key="1">
    <source>
        <dbReference type="SAM" id="MobiDB-lite"/>
    </source>
</evidence>
<evidence type="ECO:0000313" key="2">
    <source>
        <dbReference type="EMBL" id="KIK15113.1"/>
    </source>
</evidence>
<name>A0A0C9Z537_9AGAM</name>
<dbReference type="STRING" id="765257.A0A0C9Z537"/>
<proteinExistence type="predicted"/>
<dbReference type="Proteomes" id="UP000054018">
    <property type="component" value="Unassembled WGS sequence"/>
</dbReference>
<dbReference type="InterPro" id="IPR029005">
    <property type="entry name" value="LIM-bd/SEUSS"/>
</dbReference>
<dbReference type="AlphaFoldDB" id="A0A0C9Z537"/>
<keyword evidence="3" id="KW-1185">Reference proteome</keyword>
<dbReference type="PANTHER" id="PTHR10378">
    <property type="entry name" value="LIM DOMAIN-BINDING PROTEIN"/>
    <property type="match status" value="1"/>
</dbReference>
<accession>A0A0C9Z537</accession>
<gene>
    <name evidence="2" type="ORF">PISMIDRAFT_335889</name>
</gene>
<feature type="region of interest" description="Disordered" evidence="1">
    <location>
        <begin position="235"/>
        <end position="258"/>
    </location>
</feature>
<organism evidence="2 3">
    <name type="scientific">Pisolithus microcarpus 441</name>
    <dbReference type="NCBI Taxonomy" id="765257"/>
    <lineage>
        <taxon>Eukaryota</taxon>
        <taxon>Fungi</taxon>
        <taxon>Dikarya</taxon>
        <taxon>Basidiomycota</taxon>
        <taxon>Agaricomycotina</taxon>
        <taxon>Agaricomycetes</taxon>
        <taxon>Agaricomycetidae</taxon>
        <taxon>Boletales</taxon>
        <taxon>Sclerodermatineae</taxon>
        <taxon>Pisolithaceae</taxon>
        <taxon>Pisolithus</taxon>
    </lineage>
</organism>
<dbReference type="OrthoDB" id="774557at2759"/>
<dbReference type="Pfam" id="PF01803">
    <property type="entry name" value="LIM_bind"/>
    <property type="match status" value="1"/>
</dbReference>
<sequence>MPLMDLALLSRGPSVADSSRPTASIKDCASYPGGSQLQPPMVAQTQVVISPSGFGQGHTRLLQLSNQLSSEDQEIVHQKHRLLFWDNLVKDYFTSSAVMKITLWKDNQRVEAKPLEIISTILPRFFQVTTQAGVKSMTFSFEDTCERLVDQALTVVECGTALWTYNYTNGYIVTLRGPLVVHMLLCPIPGSSSTPPQRLQHSLKIGHFQFDANTHEKFIFLNAITGSRIIAPPMTPKARNDHMPSPNSAPDSHRTKGDEKWEEHRVLINNASMPGAPVNLFGIPQMTMRSLEIAEGVTHMTELMAFARENDQGPIEALKQMAQRIREGHYQVNGV</sequence>
<dbReference type="HOGENOM" id="CLU_084655_0_0_1"/>
<protein>
    <submittedName>
        <fullName evidence="2">Uncharacterized protein</fullName>
    </submittedName>
</protein>
<reference evidence="2 3" key="1">
    <citation type="submission" date="2014-04" db="EMBL/GenBank/DDBJ databases">
        <authorList>
            <consortium name="DOE Joint Genome Institute"/>
            <person name="Kuo A."/>
            <person name="Kohler A."/>
            <person name="Costa M.D."/>
            <person name="Nagy L.G."/>
            <person name="Floudas D."/>
            <person name="Copeland A."/>
            <person name="Barry K.W."/>
            <person name="Cichocki N."/>
            <person name="Veneault-Fourrey C."/>
            <person name="LaButti K."/>
            <person name="Lindquist E.A."/>
            <person name="Lipzen A."/>
            <person name="Lundell T."/>
            <person name="Morin E."/>
            <person name="Murat C."/>
            <person name="Sun H."/>
            <person name="Tunlid A."/>
            <person name="Henrissat B."/>
            <person name="Grigoriev I.V."/>
            <person name="Hibbett D.S."/>
            <person name="Martin F."/>
            <person name="Nordberg H.P."/>
            <person name="Cantor M.N."/>
            <person name="Hua S.X."/>
        </authorList>
    </citation>
    <scope>NUCLEOTIDE SEQUENCE [LARGE SCALE GENOMIC DNA]</scope>
    <source>
        <strain evidence="2 3">441</strain>
    </source>
</reference>
<dbReference type="EMBL" id="KN833906">
    <property type="protein sequence ID" value="KIK15113.1"/>
    <property type="molecule type" value="Genomic_DNA"/>
</dbReference>
<reference evidence="3" key="2">
    <citation type="submission" date="2015-01" db="EMBL/GenBank/DDBJ databases">
        <title>Evolutionary Origins and Diversification of the Mycorrhizal Mutualists.</title>
        <authorList>
            <consortium name="DOE Joint Genome Institute"/>
            <consortium name="Mycorrhizal Genomics Consortium"/>
            <person name="Kohler A."/>
            <person name="Kuo A."/>
            <person name="Nagy L.G."/>
            <person name="Floudas D."/>
            <person name="Copeland A."/>
            <person name="Barry K.W."/>
            <person name="Cichocki N."/>
            <person name="Veneault-Fourrey C."/>
            <person name="LaButti K."/>
            <person name="Lindquist E.A."/>
            <person name="Lipzen A."/>
            <person name="Lundell T."/>
            <person name="Morin E."/>
            <person name="Murat C."/>
            <person name="Riley R."/>
            <person name="Ohm R."/>
            <person name="Sun H."/>
            <person name="Tunlid A."/>
            <person name="Henrissat B."/>
            <person name="Grigoriev I.V."/>
            <person name="Hibbett D.S."/>
            <person name="Martin F."/>
        </authorList>
    </citation>
    <scope>NUCLEOTIDE SEQUENCE [LARGE SCALE GENOMIC DNA]</scope>
    <source>
        <strain evidence="3">441</strain>
    </source>
</reference>
<evidence type="ECO:0000313" key="3">
    <source>
        <dbReference type="Proteomes" id="UP000054018"/>
    </source>
</evidence>